<gene>
    <name evidence="2" type="ORF">DFR56_11354</name>
</gene>
<keyword evidence="1" id="KW-0472">Membrane</keyword>
<evidence type="ECO:0000313" key="2">
    <source>
        <dbReference type="EMBL" id="PXW84810.1"/>
    </source>
</evidence>
<feature type="transmembrane region" description="Helical" evidence="1">
    <location>
        <begin position="75"/>
        <end position="100"/>
    </location>
</feature>
<feature type="transmembrane region" description="Helical" evidence="1">
    <location>
        <begin position="127"/>
        <end position="155"/>
    </location>
</feature>
<feature type="transmembrane region" description="Helical" evidence="1">
    <location>
        <begin position="248"/>
        <end position="270"/>
    </location>
</feature>
<keyword evidence="1" id="KW-0812">Transmembrane</keyword>
<proteinExistence type="predicted"/>
<comment type="caution">
    <text evidence="2">The sequence shown here is derived from an EMBL/GenBank/DDBJ whole genome shotgun (WGS) entry which is preliminary data.</text>
</comment>
<organism evidence="2 3">
    <name type="scientific">Pseudogracilibacillus auburnensis</name>
    <dbReference type="NCBI Taxonomy" id="1494959"/>
    <lineage>
        <taxon>Bacteria</taxon>
        <taxon>Bacillati</taxon>
        <taxon>Bacillota</taxon>
        <taxon>Bacilli</taxon>
        <taxon>Bacillales</taxon>
        <taxon>Bacillaceae</taxon>
        <taxon>Pseudogracilibacillus</taxon>
    </lineage>
</organism>
<evidence type="ECO:0000256" key="1">
    <source>
        <dbReference type="SAM" id="Phobius"/>
    </source>
</evidence>
<name>A0A2V3VT36_9BACI</name>
<accession>A0A2V3VT36</accession>
<dbReference type="EMBL" id="QJJQ01000013">
    <property type="protein sequence ID" value="PXW84810.1"/>
    <property type="molecule type" value="Genomic_DNA"/>
</dbReference>
<protein>
    <submittedName>
        <fullName evidence="2">ABC-2 family transporter</fullName>
    </submittedName>
</protein>
<feature type="transmembrane region" description="Helical" evidence="1">
    <location>
        <begin position="167"/>
        <end position="191"/>
    </location>
</feature>
<dbReference type="Pfam" id="PF12730">
    <property type="entry name" value="ABC2_membrane_4"/>
    <property type="match status" value="1"/>
</dbReference>
<feature type="transmembrane region" description="Helical" evidence="1">
    <location>
        <begin position="17"/>
        <end position="38"/>
    </location>
</feature>
<dbReference type="PANTHER" id="PTHR37305:SF1">
    <property type="entry name" value="MEMBRANE PROTEIN"/>
    <property type="match status" value="1"/>
</dbReference>
<dbReference type="GO" id="GO:0140359">
    <property type="term" value="F:ABC-type transporter activity"/>
    <property type="evidence" value="ECO:0007669"/>
    <property type="project" value="InterPro"/>
</dbReference>
<sequence length="276" mass="31316">MSNLLRVEFYKLIRTKVLWILLIISALFSFMLVSLFYMEGQGTLEKIEEFSDNITVEKMETDPNEEDIPHSGVNIFMVSALSGDVFINILFICIIGAFFITNEYSSGTIKNLVSAGYSRNQIYISKLIVYSMISIVLTLSFAIFMGLFGTMYFGFGEFPPIEDVMRLVKVLLLLCLYVTSFVSIAMLFVIIARGTGMALLLSFGFYLIIGSGLKFLSFQFTLFEKISKYSVYSLYPLIGESDLGSKDLFQFINVPFITILIFIFIGISYFKKQDIT</sequence>
<reference evidence="2 3" key="1">
    <citation type="submission" date="2018-05" db="EMBL/GenBank/DDBJ databases">
        <title>Genomic Encyclopedia of Type Strains, Phase IV (KMG-IV): sequencing the most valuable type-strain genomes for metagenomic binning, comparative biology and taxonomic classification.</title>
        <authorList>
            <person name="Goeker M."/>
        </authorList>
    </citation>
    <scope>NUCLEOTIDE SEQUENCE [LARGE SCALE GENOMIC DNA]</scope>
    <source>
        <strain evidence="2 3">DSM 28556</strain>
    </source>
</reference>
<evidence type="ECO:0000313" key="3">
    <source>
        <dbReference type="Proteomes" id="UP000247978"/>
    </source>
</evidence>
<dbReference type="OrthoDB" id="2388369at2"/>
<dbReference type="Proteomes" id="UP000247978">
    <property type="component" value="Unassembled WGS sequence"/>
</dbReference>
<dbReference type="PANTHER" id="PTHR37305">
    <property type="entry name" value="INTEGRAL MEMBRANE PROTEIN-RELATED"/>
    <property type="match status" value="1"/>
</dbReference>
<feature type="transmembrane region" description="Helical" evidence="1">
    <location>
        <begin position="198"/>
        <end position="220"/>
    </location>
</feature>
<keyword evidence="1" id="KW-1133">Transmembrane helix</keyword>
<dbReference type="AlphaFoldDB" id="A0A2V3VT36"/>
<dbReference type="RefSeq" id="WP_110396492.1">
    <property type="nucleotide sequence ID" value="NZ_JBHUHB010000001.1"/>
</dbReference>
<keyword evidence="3" id="KW-1185">Reference proteome</keyword>
<dbReference type="GO" id="GO:0005886">
    <property type="term" value="C:plasma membrane"/>
    <property type="evidence" value="ECO:0007669"/>
    <property type="project" value="UniProtKB-SubCell"/>
</dbReference>